<reference evidence="2" key="1">
    <citation type="journal article" date="2024" name="Proc. Natl. Acad. Sci. U.S.A.">
        <title>Extraordinary preservation of gene collinearity over three hundred million years revealed in homosporous lycophytes.</title>
        <authorList>
            <person name="Li C."/>
            <person name="Wickell D."/>
            <person name="Kuo L.Y."/>
            <person name="Chen X."/>
            <person name="Nie B."/>
            <person name="Liao X."/>
            <person name="Peng D."/>
            <person name="Ji J."/>
            <person name="Jenkins J."/>
            <person name="Williams M."/>
            <person name="Shu S."/>
            <person name="Plott C."/>
            <person name="Barry K."/>
            <person name="Rajasekar S."/>
            <person name="Grimwood J."/>
            <person name="Han X."/>
            <person name="Sun S."/>
            <person name="Hou Z."/>
            <person name="He W."/>
            <person name="Dai G."/>
            <person name="Sun C."/>
            <person name="Schmutz J."/>
            <person name="Leebens-Mack J.H."/>
            <person name="Li F.W."/>
            <person name="Wang L."/>
        </authorList>
    </citation>
    <scope>NUCLEOTIDE SEQUENCE [LARGE SCALE GENOMIC DNA]</scope>
    <source>
        <strain evidence="2">cv. PW_Plant_1</strain>
    </source>
</reference>
<keyword evidence="2" id="KW-1185">Reference proteome</keyword>
<evidence type="ECO:0000313" key="1">
    <source>
        <dbReference type="EMBL" id="KAJ7524020.1"/>
    </source>
</evidence>
<name>A0ACC2B2N1_DIPCM</name>
<protein>
    <submittedName>
        <fullName evidence="1">Uncharacterized protein</fullName>
    </submittedName>
</protein>
<dbReference type="EMBL" id="CM055109">
    <property type="protein sequence ID" value="KAJ7524020.1"/>
    <property type="molecule type" value="Genomic_DNA"/>
</dbReference>
<gene>
    <name evidence="1" type="ORF">O6H91_18G073300</name>
</gene>
<evidence type="ECO:0000313" key="2">
    <source>
        <dbReference type="Proteomes" id="UP001162992"/>
    </source>
</evidence>
<organism evidence="1 2">
    <name type="scientific">Diphasiastrum complanatum</name>
    <name type="common">Issler's clubmoss</name>
    <name type="synonym">Lycopodium complanatum</name>
    <dbReference type="NCBI Taxonomy" id="34168"/>
    <lineage>
        <taxon>Eukaryota</taxon>
        <taxon>Viridiplantae</taxon>
        <taxon>Streptophyta</taxon>
        <taxon>Embryophyta</taxon>
        <taxon>Tracheophyta</taxon>
        <taxon>Lycopodiopsida</taxon>
        <taxon>Lycopodiales</taxon>
        <taxon>Lycopodiaceae</taxon>
        <taxon>Lycopodioideae</taxon>
        <taxon>Diphasiastrum</taxon>
    </lineage>
</organism>
<sequence length="520" mass="58663">MERQAMNKNSKRCQEWLPRKKRFCASLALPGLEYCGNHRPSTTEIRVPCLIDPSHTVLQSELQIHAKKCPALKQLQSASQQPYFHEGMNAGSDDDGEDHRHVNYCLQEHNLLYHNLDNSENPIARKGVSRGQQAGATLPMAEGNSTLKSTSVSSKMKRSAVAVMHRAEFDDLLQRIESVHKNYCSEPEESVLQPMACCKWLESNIDKKLPFQEKHVVQQVSLLGNLENFGLTNSPTCNIRQCEVSYSEQTDVSNGCGIQKLVYVEFGAGRGYLSQMLCDCYGISNVLLVERRSYKFKADRTLRQLSGVHFARLRIDIENLNLEGVEMLQNSQFVGISKHLCGPATDLALRCCLATSANLSPNSNGRMEASPLLYGIGIATCCHHLCQWKSYVNKQFFVSLGFSPDEFHTITWLTSWALSGDEEHGDGHDISGSTCNYQEEKECNTGFSIAGERLNEVKQLLDKRERKALGMKCKQILDCGRLLWLKQNGLEVKFVQYVSENVSPENKLLLARWQHERIIL</sequence>
<comment type="caution">
    <text evidence="1">The sequence shown here is derived from an EMBL/GenBank/DDBJ whole genome shotgun (WGS) entry which is preliminary data.</text>
</comment>
<accession>A0ACC2B2N1</accession>
<dbReference type="Proteomes" id="UP001162992">
    <property type="component" value="Chromosome 18"/>
</dbReference>
<proteinExistence type="predicted"/>